<dbReference type="InterPro" id="IPR000253">
    <property type="entry name" value="FHA_dom"/>
</dbReference>
<organism>
    <name type="scientific">Serpula lacrymans var. lacrymans (strain S7.9)</name>
    <name type="common">Dry rot fungus</name>
    <dbReference type="NCBI Taxonomy" id="578457"/>
    <lineage>
        <taxon>Eukaryota</taxon>
        <taxon>Fungi</taxon>
        <taxon>Dikarya</taxon>
        <taxon>Basidiomycota</taxon>
        <taxon>Agaricomycotina</taxon>
        <taxon>Agaricomycetes</taxon>
        <taxon>Agaricomycetidae</taxon>
        <taxon>Boletales</taxon>
        <taxon>Coniophorineae</taxon>
        <taxon>Serpulaceae</taxon>
        <taxon>Serpula</taxon>
    </lineage>
</organism>
<feature type="compositionally biased region" description="Polar residues" evidence="2">
    <location>
        <begin position="229"/>
        <end position="260"/>
    </location>
</feature>
<name>F8PDN4_SERL9</name>
<evidence type="ECO:0000259" key="3">
    <source>
        <dbReference type="PROSITE" id="PS50006"/>
    </source>
</evidence>
<evidence type="ECO:0000256" key="2">
    <source>
        <dbReference type="SAM" id="MobiDB-lite"/>
    </source>
</evidence>
<dbReference type="Pfam" id="PF00498">
    <property type="entry name" value="FHA"/>
    <property type="match status" value="1"/>
</dbReference>
<accession>F8PDN4</accession>
<dbReference type="HOGENOM" id="CLU_032102_0_0_1"/>
<protein>
    <recommendedName>
        <fullName evidence="3">FHA domain-containing protein</fullName>
    </recommendedName>
</protein>
<keyword evidence="1" id="KW-0175">Coiled coil</keyword>
<feature type="region of interest" description="Disordered" evidence="2">
    <location>
        <begin position="229"/>
        <end position="270"/>
    </location>
</feature>
<dbReference type="GeneID" id="18816002"/>
<evidence type="ECO:0000256" key="1">
    <source>
        <dbReference type="SAM" id="Coils"/>
    </source>
</evidence>
<dbReference type="PROSITE" id="PS50006">
    <property type="entry name" value="FHA_DOMAIN"/>
    <property type="match status" value="1"/>
</dbReference>
<feature type="compositionally biased region" description="Acidic residues" evidence="2">
    <location>
        <begin position="328"/>
        <end position="343"/>
    </location>
</feature>
<feature type="domain" description="FHA" evidence="3">
    <location>
        <begin position="34"/>
        <end position="82"/>
    </location>
</feature>
<reference evidence="4" key="1">
    <citation type="submission" date="2011-04" db="EMBL/GenBank/DDBJ databases">
        <title>Evolution of plant cell wall degrading machinery underlies the functional diversity of forest fungi.</title>
        <authorList>
            <consortium name="US DOE Joint Genome Institute (JGI-PGF)"/>
            <person name="Eastwood D.C."/>
            <person name="Floudas D."/>
            <person name="Binder M."/>
            <person name="Majcherczyk A."/>
            <person name="Schneider P."/>
            <person name="Aerts A."/>
            <person name="Asiegbu F.O."/>
            <person name="Baker S.E."/>
            <person name="Barry K."/>
            <person name="Bendiksby M."/>
            <person name="Blumentritt M."/>
            <person name="Coutinho P.M."/>
            <person name="Cullen D."/>
            <person name="Cullen D."/>
            <person name="Gathman A."/>
            <person name="Goodell B."/>
            <person name="Henrissat B."/>
            <person name="Ihrmark K."/>
            <person name="Kauserud H."/>
            <person name="Kohler A."/>
            <person name="LaButti K."/>
            <person name="Lapidus A."/>
            <person name="Lavin J.L."/>
            <person name="Lee Y.-H."/>
            <person name="Lindquist E."/>
            <person name="Lilly W."/>
            <person name="Lucas S."/>
            <person name="Morin E."/>
            <person name="Murat C."/>
            <person name="Oguiza J.A."/>
            <person name="Park J."/>
            <person name="Pisabarro A.G."/>
            <person name="Riley R."/>
            <person name="Rosling A."/>
            <person name="Salamov A."/>
            <person name="Schmidt O."/>
            <person name="Schmutz J."/>
            <person name="Skrede I."/>
            <person name="Stenlid J."/>
            <person name="Wiebenga A."/>
            <person name="Xie X."/>
            <person name="Kues U."/>
            <person name="Hibbett D.S."/>
            <person name="Hoffmeister D."/>
            <person name="Hogberg N."/>
            <person name="Martin F."/>
            <person name="Grigoriev I.V."/>
            <person name="Watkinson S.C."/>
        </authorList>
    </citation>
    <scope>NUCLEOTIDE SEQUENCE</scope>
    <source>
        <strain evidence="4">S7.9</strain>
    </source>
</reference>
<dbReference type="Gene3D" id="2.60.200.20">
    <property type="match status" value="1"/>
</dbReference>
<feature type="region of interest" description="Disordered" evidence="2">
    <location>
        <begin position="172"/>
        <end position="199"/>
    </location>
</feature>
<dbReference type="OrthoDB" id="6288785at2759"/>
<feature type="non-terminal residue" evidence="4">
    <location>
        <position position="514"/>
    </location>
</feature>
<dbReference type="KEGG" id="sla:SERLADRAFT_443823"/>
<dbReference type="Proteomes" id="UP000008064">
    <property type="component" value="Unassembled WGS sequence"/>
</dbReference>
<dbReference type="EMBL" id="GL945446">
    <property type="protein sequence ID" value="EGO18855.1"/>
    <property type="molecule type" value="Genomic_DNA"/>
</dbReference>
<feature type="compositionally biased region" description="Basic residues" evidence="2">
    <location>
        <begin position="173"/>
        <end position="183"/>
    </location>
</feature>
<dbReference type="InterPro" id="IPR008984">
    <property type="entry name" value="SMAD_FHA_dom_sf"/>
</dbReference>
<dbReference type="RefSeq" id="XP_007324508.1">
    <property type="nucleotide sequence ID" value="XM_007324446.1"/>
</dbReference>
<gene>
    <name evidence="4" type="ORF">SERLADRAFT_443823</name>
</gene>
<feature type="region of interest" description="Disordered" evidence="2">
    <location>
        <begin position="328"/>
        <end position="352"/>
    </location>
</feature>
<sequence length="514" mass="58014">MDPSEIGKYGTLRLMKRLEPDTVVASFPIDDETVTFGRDPHCSVRLYYPKVSSVHARLVFRERKAFVVILGANGLSIDGCPVFPSDDPDLPTTIPVSNNSEIEIHTKRFIFTYPPKELRAALFDSPVKNGSTTPGAQRRALRMSMIRSAEVFSPRPSKDPNENLKILQSPLKARGRSPVKHPLHQQQNPASHRNDMDEDEIILVDGNNPRVMEEEKDLVILESVEINEPINSSKPEPSSRNVNFRPPNNASTSSQRQPQTPRRHVQGRPSLHRAVLIRSAQRAIMKMETEKEEEEEEKEVEEFIAESMELEDKPKFSVLDIQEQVDGEGFDDDLMDGDYDEESIPQPDHPYGGWRKSLEAVKGLAWPFRSSSVLQEDDCQQVEDCGSGDEEEPAQADEPDFTDDVQILEEAEGQTPLPASTATPIRLQRRNDFLTPQPRHTQALEATRGAGRYSFGGAQRIRLEPKWKVTDIVVPLPKEKVEGASYLNDSHYGQADESWGSRRSVAVSKTRRYR</sequence>
<feature type="region of interest" description="Disordered" evidence="2">
    <location>
        <begin position="490"/>
        <end position="514"/>
    </location>
</feature>
<feature type="compositionally biased region" description="Acidic residues" evidence="2">
    <location>
        <begin position="375"/>
        <end position="412"/>
    </location>
</feature>
<dbReference type="SUPFAM" id="SSF49879">
    <property type="entry name" value="SMAD/FHA domain"/>
    <property type="match status" value="1"/>
</dbReference>
<evidence type="ECO:0000313" key="4">
    <source>
        <dbReference type="EMBL" id="EGO18855.1"/>
    </source>
</evidence>
<feature type="coiled-coil region" evidence="1">
    <location>
        <begin position="277"/>
        <end position="313"/>
    </location>
</feature>
<dbReference type="SMART" id="SM00240">
    <property type="entry name" value="FHA"/>
    <property type="match status" value="1"/>
</dbReference>
<dbReference type="AlphaFoldDB" id="F8PDN4"/>
<proteinExistence type="predicted"/>
<feature type="region of interest" description="Disordered" evidence="2">
    <location>
        <begin position="375"/>
        <end position="439"/>
    </location>
</feature>